<evidence type="ECO:0000259" key="1">
    <source>
        <dbReference type="PROSITE" id="PS50846"/>
    </source>
</evidence>
<dbReference type="PROSITE" id="PS50846">
    <property type="entry name" value="HMA_2"/>
    <property type="match status" value="1"/>
</dbReference>
<keyword evidence="3" id="KW-1185">Reference proteome</keyword>
<dbReference type="GO" id="GO:0046872">
    <property type="term" value="F:metal ion binding"/>
    <property type="evidence" value="ECO:0007669"/>
    <property type="project" value="InterPro"/>
</dbReference>
<dbReference type="Pfam" id="PF00403">
    <property type="entry name" value="HMA"/>
    <property type="match status" value="1"/>
</dbReference>
<dbReference type="EMBL" id="QXHD01000004">
    <property type="protein sequence ID" value="NEZ59503.1"/>
    <property type="molecule type" value="Genomic_DNA"/>
</dbReference>
<organism evidence="2 3">
    <name type="scientific">Adonisia turfae CCMR0081</name>
    <dbReference type="NCBI Taxonomy" id="2292702"/>
    <lineage>
        <taxon>Bacteria</taxon>
        <taxon>Bacillati</taxon>
        <taxon>Cyanobacteriota</taxon>
        <taxon>Adonisia</taxon>
        <taxon>Adonisia turfae</taxon>
    </lineage>
</organism>
<dbReference type="RefSeq" id="WP_163662985.1">
    <property type="nucleotide sequence ID" value="NZ_QXHD01000004.1"/>
</dbReference>
<dbReference type="CDD" id="cd00371">
    <property type="entry name" value="HMA"/>
    <property type="match status" value="1"/>
</dbReference>
<evidence type="ECO:0000313" key="3">
    <source>
        <dbReference type="Proteomes" id="UP000481033"/>
    </source>
</evidence>
<sequence>MALQLTVPNMACDVCAKNITNAVKALDSNAAVTADPNTKQVDIDTEVAETAIREALEKAGYPPAA</sequence>
<dbReference type="Gene3D" id="3.30.70.100">
    <property type="match status" value="1"/>
</dbReference>
<dbReference type="InterPro" id="IPR006121">
    <property type="entry name" value="HMA_dom"/>
</dbReference>
<accession>A0A6M0RUP2</accession>
<name>A0A6M0RUP2_9CYAN</name>
<gene>
    <name evidence="2" type="ORF">DXZ20_28435</name>
</gene>
<feature type="domain" description="HMA" evidence="1">
    <location>
        <begin position="1"/>
        <end position="64"/>
    </location>
</feature>
<evidence type="ECO:0000313" key="2">
    <source>
        <dbReference type="EMBL" id="NEZ59503.1"/>
    </source>
</evidence>
<comment type="caution">
    <text evidence="2">The sequence shown here is derived from an EMBL/GenBank/DDBJ whole genome shotgun (WGS) entry which is preliminary data.</text>
</comment>
<dbReference type="SUPFAM" id="SSF55008">
    <property type="entry name" value="HMA, heavy metal-associated domain"/>
    <property type="match status" value="1"/>
</dbReference>
<dbReference type="AlphaFoldDB" id="A0A6M0RUP2"/>
<protein>
    <submittedName>
        <fullName evidence="2">Copper chaperone</fullName>
    </submittedName>
</protein>
<dbReference type="Proteomes" id="UP000481033">
    <property type="component" value="Unassembled WGS sequence"/>
</dbReference>
<dbReference type="InterPro" id="IPR036163">
    <property type="entry name" value="HMA_dom_sf"/>
</dbReference>
<reference evidence="2 3" key="1">
    <citation type="journal article" date="2020" name="Microb. Ecol.">
        <title>Ecogenomics of the Marine Benthic Filamentous Cyanobacterium Adonisia.</title>
        <authorList>
            <person name="Walter J.M."/>
            <person name="Coutinho F.H."/>
            <person name="Leomil L."/>
            <person name="Hargreaves P.I."/>
            <person name="Campeao M.E."/>
            <person name="Vieira V.V."/>
            <person name="Silva B.S."/>
            <person name="Fistarol G.O."/>
            <person name="Salomon P.S."/>
            <person name="Sawabe T."/>
            <person name="Mino S."/>
            <person name="Hosokawa M."/>
            <person name="Miyashita H."/>
            <person name="Maruyama F."/>
            <person name="van Verk M.C."/>
            <person name="Dutilh B.E."/>
            <person name="Thompson C.C."/>
            <person name="Thompson F.L."/>
        </authorList>
    </citation>
    <scope>NUCLEOTIDE SEQUENCE [LARGE SCALE GENOMIC DNA]</scope>
    <source>
        <strain evidence="2 3">CCMR0081</strain>
    </source>
</reference>
<proteinExistence type="predicted"/>